<dbReference type="GO" id="GO:0019752">
    <property type="term" value="P:carboxylic acid metabolic process"/>
    <property type="evidence" value="ECO:0007669"/>
    <property type="project" value="UniProtKB-ARBA"/>
</dbReference>
<protein>
    <submittedName>
        <fullName evidence="2">Delta(1)-pyrroline-2-carboxylate reductase</fullName>
        <ecNumber evidence="2">1.5.1.49</ecNumber>
    </submittedName>
</protein>
<sequence>MTRSAVDAGRFMMTKLYTSFPGNLAAGKLPAVQAVCVLFDGNDGRPLAVMDAAEITHWKTAADSALGAKHLARADVETLLVVGAGEMAHWLVRGHRTARPSLRRVVIWNRTAERAEALATRLAGEGIAAEAVTDLDAATREADIITTCTRSREPLVKGANLRPGTHLDLVGGFTPETREADDEAARRARVFVDRRESAFDGVGDILQPIASGAIRETDVLGDHYDLATGKVAGRLAADDITFFKNAGGGHLDLMTCETVFRRLGKELR</sequence>
<dbReference type="InterPro" id="IPR023401">
    <property type="entry name" value="ODC_N"/>
</dbReference>
<proteinExistence type="inferred from homology"/>
<dbReference type="RefSeq" id="WP_244626406.1">
    <property type="nucleotide sequence ID" value="NZ_CAADFC020000004.1"/>
</dbReference>
<dbReference type="Proteomes" id="UP000328092">
    <property type="component" value="Unassembled WGS sequence"/>
</dbReference>
<dbReference type="PANTHER" id="PTHR13812:SF19">
    <property type="entry name" value="KETIMINE REDUCTASE MU-CRYSTALLIN"/>
    <property type="match status" value="1"/>
</dbReference>
<dbReference type="PIRSF" id="PIRSF001439">
    <property type="entry name" value="CryM"/>
    <property type="match status" value="1"/>
</dbReference>
<comment type="similarity">
    <text evidence="1">Belongs to the ornithine cyclodeaminase/mu-crystallin family.</text>
</comment>
<dbReference type="AlphaFoldDB" id="A0A508SXN7"/>
<dbReference type="EMBL" id="CAADFC020000004">
    <property type="protein sequence ID" value="VIO65877.1"/>
    <property type="molecule type" value="Genomic_DNA"/>
</dbReference>
<dbReference type="EC" id="1.5.1.49" evidence="2"/>
<evidence type="ECO:0000256" key="1">
    <source>
        <dbReference type="ARBA" id="ARBA00008903"/>
    </source>
</evidence>
<reference evidence="2" key="1">
    <citation type="submission" date="2019-02" db="EMBL/GenBank/DDBJ databases">
        <authorList>
            <person name="Pothier F.J."/>
        </authorList>
    </citation>
    <scope>NUCLEOTIDE SEQUENCE</scope>
    <source>
        <strain evidence="2">CI-1B</strain>
    </source>
</reference>
<accession>A0A508SXN7</accession>
<dbReference type="InterPro" id="IPR036291">
    <property type="entry name" value="NAD(P)-bd_dom_sf"/>
</dbReference>
<dbReference type="GO" id="GO:0005737">
    <property type="term" value="C:cytoplasm"/>
    <property type="evidence" value="ECO:0007669"/>
    <property type="project" value="TreeGrafter"/>
</dbReference>
<dbReference type="Gene3D" id="3.30.1780.10">
    <property type="entry name" value="ornithine cyclodeaminase, domain 1"/>
    <property type="match status" value="1"/>
</dbReference>
<keyword evidence="3" id="KW-1185">Reference proteome</keyword>
<name>A0A508SXN7_9BRAD</name>
<comment type="caution">
    <text evidence="2">The sequence shown here is derived from an EMBL/GenBank/DDBJ whole genome shotgun (WGS) entry which is preliminary data.</text>
</comment>
<gene>
    <name evidence="2" type="ORF">CI1B_09850</name>
</gene>
<dbReference type="Pfam" id="PF02423">
    <property type="entry name" value="OCD_Mu_crystall"/>
    <property type="match status" value="1"/>
</dbReference>
<dbReference type="FunFam" id="3.40.50.720:FF:000311">
    <property type="entry name" value="Ornithine cyclodeaminase"/>
    <property type="match status" value="1"/>
</dbReference>
<evidence type="ECO:0000313" key="2">
    <source>
        <dbReference type="EMBL" id="VIO65877.1"/>
    </source>
</evidence>
<organism evidence="2 3">
    <name type="scientific">Bradyrhizobium ivorense</name>
    <dbReference type="NCBI Taxonomy" id="2511166"/>
    <lineage>
        <taxon>Bacteria</taxon>
        <taxon>Pseudomonadati</taxon>
        <taxon>Pseudomonadota</taxon>
        <taxon>Alphaproteobacteria</taxon>
        <taxon>Hyphomicrobiales</taxon>
        <taxon>Nitrobacteraceae</taxon>
        <taxon>Bradyrhizobium</taxon>
    </lineage>
</organism>
<keyword evidence="2" id="KW-0560">Oxidoreductase</keyword>
<dbReference type="Gene3D" id="3.40.50.720">
    <property type="entry name" value="NAD(P)-binding Rossmann-like Domain"/>
    <property type="match status" value="1"/>
</dbReference>
<dbReference type="PANTHER" id="PTHR13812">
    <property type="entry name" value="KETIMINE REDUCTASE MU-CRYSTALLIN"/>
    <property type="match status" value="1"/>
</dbReference>
<dbReference type="GO" id="GO:0016491">
    <property type="term" value="F:oxidoreductase activity"/>
    <property type="evidence" value="ECO:0007669"/>
    <property type="project" value="UniProtKB-KW"/>
</dbReference>
<dbReference type="SUPFAM" id="SSF51735">
    <property type="entry name" value="NAD(P)-binding Rossmann-fold domains"/>
    <property type="match status" value="1"/>
</dbReference>
<dbReference type="InterPro" id="IPR003462">
    <property type="entry name" value="ODC_Mu_crystall"/>
</dbReference>
<evidence type="ECO:0000313" key="3">
    <source>
        <dbReference type="Proteomes" id="UP000328092"/>
    </source>
</evidence>